<name>A0A2K9NNP7_BACTC</name>
<dbReference type="OrthoDB" id="5297845at2"/>
<accession>A0A2K9NNP7</accession>
<sequence length="178" mass="20559">MIENNQTYQPLNYSWIENLAMDEINMDESGIVNINGHLNPALLLEESSIALMNDIRDRFEAYMTKFNEYRGRSNSSAAIKLFKISNTVNDFMLFRNSLRLIFARKANDCISIGFLANGKDIYGARLSFNDQFGSTTIHEIRAHMGPFNKITWRFNNEVVDLDAMVRHYLTEFIVNSAR</sequence>
<dbReference type="KEGG" id="bsto:C0V70_00935"/>
<dbReference type="AlphaFoldDB" id="A0A2K9NNP7"/>
<proteinExistence type="predicted"/>
<organism evidence="1 2">
    <name type="scientific">Bacteriovorax stolpii</name>
    <name type="common">Bdellovibrio stolpii</name>
    <dbReference type="NCBI Taxonomy" id="960"/>
    <lineage>
        <taxon>Bacteria</taxon>
        <taxon>Pseudomonadati</taxon>
        <taxon>Bdellovibrionota</taxon>
        <taxon>Bacteriovoracia</taxon>
        <taxon>Bacteriovoracales</taxon>
        <taxon>Bacteriovoracaceae</taxon>
        <taxon>Bacteriovorax</taxon>
    </lineage>
</organism>
<evidence type="ECO:0000313" key="2">
    <source>
        <dbReference type="Proteomes" id="UP000235584"/>
    </source>
</evidence>
<dbReference type="RefSeq" id="WP_102241990.1">
    <property type="nucleotide sequence ID" value="NZ_CP025704.1"/>
</dbReference>
<keyword evidence="2" id="KW-1185">Reference proteome</keyword>
<reference evidence="1 2" key="1">
    <citation type="submission" date="2018-01" db="EMBL/GenBank/DDBJ databases">
        <title>Complete genome sequence of Bacteriovorax stolpii DSM12778.</title>
        <authorList>
            <person name="Tang B."/>
            <person name="Chang J."/>
        </authorList>
    </citation>
    <scope>NUCLEOTIDE SEQUENCE [LARGE SCALE GENOMIC DNA]</scope>
    <source>
        <strain evidence="1 2">DSM 12778</strain>
    </source>
</reference>
<dbReference type="EMBL" id="CP025704">
    <property type="protein sequence ID" value="AUN96695.1"/>
    <property type="molecule type" value="Genomic_DNA"/>
</dbReference>
<evidence type="ECO:0000313" key="1">
    <source>
        <dbReference type="EMBL" id="AUN96695.1"/>
    </source>
</evidence>
<dbReference type="Proteomes" id="UP000235584">
    <property type="component" value="Chromosome"/>
</dbReference>
<gene>
    <name evidence="1" type="ORF">C0V70_00935</name>
</gene>
<protein>
    <submittedName>
        <fullName evidence="1">Uncharacterized protein</fullName>
    </submittedName>
</protein>